<dbReference type="AlphaFoldDB" id="A0A0L6W3T0"/>
<keyword evidence="2" id="KW-0812">Transmembrane</keyword>
<dbReference type="SUPFAM" id="SSF55073">
    <property type="entry name" value="Nucleotide cyclase"/>
    <property type="match status" value="1"/>
</dbReference>
<evidence type="ECO:0000259" key="3">
    <source>
        <dbReference type="PROSITE" id="PS50887"/>
    </source>
</evidence>
<dbReference type="EMBL" id="LGTE01000005">
    <property type="protein sequence ID" value="KNZ70242.1"/>
    <property type="molecule type" value="Genomic_DNA"/>
</dbReference>
<accession>A0A0L6W3T0</accession>
<feature type="domain" description="GGDEF" evidence="3">
    <location>
        <begin position="226"/>
        <end position="361"/>
    </location>
</feature>
<feature type="transmembrane region" description="Helical" evidence="2">
    <location>
        <begin position="37"/>
        <end position="57"/>
    </location>
</feature>
<evidence type="ECO:0000256" key="1">
    <source>
        <dbReference type="SAM" id="Coils"/>
    </source>
</evidence>
<dbReference type="GO" id="GO:1902201">
    <property type="term" value="P:negative regulation of bacterial-type flagellum-dependent cell motility"/>
    <property type="evidence" value="ECO:0007669"/>
    <property type="project" value="TreeGrafter"/>
</dbReference>
<keyword evidence="2" id="KW-0472">Membrane</keyword>
<keyword evidence="5" id="KW-1185">Reference proteome</keyword>
<proteinExistence type="predicted"/>
<dbReference type="PANTHER" id="PTHR45138">
    <property type="entry name" value="REGULATORY COMPONENTS OF SENSORY TRANSDUCTION SYSTEM"/>
    <property type="match status" value="1"/>
</dbReference>
<gene>
    <name evidence="4" type="ORF">Tfer_1120</name>
</gene>
<evidence type="ECO:0000313" key="5">
    <source>
        <dbReference type="Proteomes" id="UP000037175"/>
    </source>
</evidence>
<feature type="transmembrane region" description="Helical" evidence="2">
    <location>
        <begin position="92"/>
        <end position="109"/>
    </location>
</feature>
<dbReference type="GO" id="GO:0043709">
    <property type="term" value="P:cell adhesion involved in single-species biofilm formation"/>
    <property type="evidence" value="ECO:0007669"/>
    <property type="project" value="TreeGrafter"/>
</dbReference>
<dbReference type="PANTHER" id="PTHR45138:SF9">
    <property type="entry name" value="DIGUANYLATE CYCLASE DGCM-RELATED"/>
    <property type="match status" value="1"/>
</dbReference>
<feature type="transmembrane region" description="Helical" evidence="2">
    <location>
        <begin position="141"/>
        <end position="161"/>
    </location>
</feature>
<dbReference type="Proteomes" id="UP000037175">
    <property type="component" value="Unassembled WGS sequence"/>
</dbReference>
<sequence>MKPLPENRSELFITRMRWLVVLGSPLLFYLSGLNTGLVLWGVVIGTALVNFYVHFYMLSQPISRNWSHLLSVLDTLFVSTMLFLRGQHQTDLHQLYYFLILVLGIRYGVKKYFGLVFVISIIYLAVSLTGAAFYRTGIDKVQLATQLIYFIAFGILASFILQREYEQQQEKEELIKELQAAYRQLSAYNAQVEEMATKDPLTELYNYRYFVGRLREEIQWAQKYNKPLSLILLDIDYFKQFNDTYGHPAGDAALKKAAKIFQENIRDRDIVARYGGEEFFVLLPDTAVDEAYLCAERIRKAIEKTDIKVEEKKATAKITVSAGVAALSTGTRTVKDLLQVVDQALYQAKKLGRNKTQIYRPEGF</sequence>
<dbReference type="InterPro" id="IPR000160">
    <property type="entry name" value="GGDEF_dom"/>
</dbReference>
<name>A0A0L6W3T0_9FIRM</name>
<dbReference type="PROSITE" id="PS50887">
    <property type="entry name" value="GGDEF"/>
    <property type="match status" value="1"/>
</dbReference>
<dbReference type="GO" id="GO:0005886">
    <property type="term" value="C:plasma membrane"/>
    <property type="evidence" value="ECO:0007669"/>
    <property type="project" value="TreeGrafter"/>
</dbReference>
<organism evidence="4 5">
    <name type="scientific">Thermincola ferriacetica</name>
    <dbReference type="NCBI Taxonomy" id="281456"/>
    <lineage>
        <taxon>Bacteria</taxon>
        <taxon>Bacillati</taxon>
        <taxon>Bacillota</taxon>
        <taxon>Clostridia</taxon>
        <taxon>Eubacteriales</taxon>
        <taxon>Thermincolaceae</taxon>
        <taxon>Thermincola</taxon>
    </lineage>
</organism>
<keyword evidence="2" id="KW-1133">Transmembrane helix</keyword>
<reference evidence="5" key="1">
    <citation type="submission" date="2015-07" db="EMBL/GenBank/DDBJ databases">
        <title>Complete Genome of Thermincola ferriacetica strain Z-0001T.</title>
        <authorList>
            <person name="Lusk B."/>
            <person name="Badalamenti J.P."/>
            <person name="Parameswaran P."/>
            <person name="Bond D.R."/>
            <person name="Torres C.I."/>
        </authorList>
    </citation>
    <scope>NUCLEOTIDE SEQUENCE [LARGE SCALE GENOMIC DNA]</scope>
    <source>
        <strain evidence="5">Z-0001</strain>
    </source>
</reference>
<dbReference type="FunFam" id="3.30.70.270:FF:000001">
    <property type="entry name" value="Diguanylate cyclase domain protein"/>
    <property type="match status" value="1"/>
</dbReference>
<evidence type="ECO:0000313" key="4">
    <source>
        <dbReference type="EMBL" id="KNZ70242.1"/>
    </source>
</evidence>
<feature type="coiled-coil region" evidence="1">
    <location>
        <begin position="161"/>
        <end position="198"/>
    </location>
</feature>
<dbReference type="Gene3D" id="3.30.70.270">
    <property type="match status" value="1"/>
</dbReference>
<keyword evidence="1" id="KW-0175">Coiled coil</keyword>
<comment type="caution">
    <text evidence="4">The sequence shown here is derived from an EMBL/GenBank/DDBJ whole genome shotgun (WGS) entry which is preliminary data.</text>
</comment>
<feature type="transmembrane region" description="Helical" evidence="2">
    <location>
        <begin position="69"/>
        <end position="86"/>
    </location>
</feature>
<evidence type="ECO:0000256" key="2">
    <source>
        <dbReference type="SAM" id="Phobius"/>
    </source>
</evidence>
<dbReference type="CDD" id="cd01949">
    <property type="entry name" value="GGDEF"/>
    <property type="match status" value="1"/>
</dbReference>
<dbReference type="GO" id="GO:0052621">
    <property type="term" value="F:diguanylate cyclase activity"/>
    <property type="evidence" value="ECO:0007669"/>
    <property type="project" value="TreeGrafter"/>
</dbReference>
<dbReference type="RefSeq" id="WP_052217204.1">
    <property type="nucleotide sequence ID" value="NZ_LGTE01000005.1"/>
</dbReference>
<dbReference type="NCBIfam" id="TIGR00254">
    <property type="entry name" value="GGDEF"/>
    <property type="match status" value="1"/>
</dbReference>
<feature type="transmembrane region" description="Helical" evidence="2">
    <location>
        <begin position="116"/>
        <end position="135"/>
    </location>
</feature>
<dbReference type="SMART" id="SM00267">
    <property type="entry name" value="GGDEF"/>
    <property type="match status" value="1"/>
</dbReference>
<dbReference type="InterPro" id="IPR050469">
    <property type="entry name" value="Diguanylate_Cyclase"/>
</dbReference>
<dbReference type="InterPro" id="IPR029787">
    <property type="entry name" value="Nucleotide_cyclase"/>
</dbReference>
<dbReference type="Pfam" id="PF00990">
    <property type="entry name" value="GGDEF"/>
    <property type="match status" value="1"/>
</dbReference>
<dbReference type="InterPro" id="IPR043128">
    <property type="entry name" value="Rev_trsase/Diguanyl_cyclase"/>
</dbReference>
<protein>
    <submittedName>
        <fullName evidence="4">Diguanylate cyclase</fullName>
    </submittedName>
</protein>